<evidence type="ECO:0000256" key="1">
    <source>
        <dbReference type="SAM" id="MobiDB-lite"/>
    </source>
</evidence>
<evidence type="ECO:0000313" key="3">
    <source>
        <dbReference type="EMBL" id="QEG41668.1"/>
    </source>
</evidence>
<name>A0A5B9QRL1_9BACT</name>
<sequence precursor="true">MVLMMAFAEMTAMQQLIRRSGRTLCICAALLGVVATAGCGGETSSPSTGDPQASSGPSTMPAVQRGNGDPAAIRPITQRGGQPGAEPSEQDDPARRVLNQMLSRYRRAQRYSDQGTVQLSYRQNGTPQTDTAPLAVQYESPGLLAVQAYGLQLVCQGGLLSAQVVDPHSSDLDGQRLQQPLAGERLSLDAIYADPIVTQFATAGLGGPPPQLELLFGETPLSGLLVEQSRLSLAAPASLEQHSCHRLRITNTNPPLEYVLWIDRQDLTLRRIELPLALVPGLVDDVTIREAKLTIELTGASFDSPGRDHFRLPPRRQLQPVSRFIPLPPPLDSPLLGRTPPAFAFDAQARTGGFRITAAGSDRQVTVLLWVARHEGSQAAAVGLQEIANSLPQELRDATRFVIVMAEAGGPTDQTLQQWGVELPWVNDTEAVGRDVFGVEQAPTLAVLSSNRQIEWFQHRVEPGAMLALPQVIADVMAGARVGETLRTDHAANQQAYQDAIQQAAP</sequence>
<feature type="chain" id="PRO_5022838590" description="Thioredoxin domain-containing protein" evidence="2">
    <location>
        <begin position="38"/>
        <end position="506"/>
    </location>
</feature>
<dbReference type="KEGG" id="rul:UC8_36940"/>
<evidence type="ECO:0000256" key="2">
    <source>
        <dbReference type="SAM" id="SignalP"/>
    </source>
</evidence>
<keyword evidence="2" id="KW-0732">Signal</keyword>
<organism evidence="3 4">
    <name type="scientific">Roseimaritima ulvae</name>
    <dbReference type="NCBI Taxonomy" id="980254"/>
    <lineage>
        <taxon>Bacteria</taxon>
        <taxon>Pseudomonadati</taxon>
        <taxon>Planctomycetota</taxon>
        <taxon>Planctomycetia</taxon>
        <taxon>Pirellulales</taxon>
        <taxon>Pirellulaceae</taxon>
        <taxon>Roseimaritima</taxon>
    </lineage>
</organism>
<proteinExistence type="predicted"/>
<keyword evidence="4" id="KW-1185">Reference proteome</keyword>
<reference evidence="3 4" key="1">
    <citation type="submission" date="2019-08" db="EMBL/GenBank/DDBJ databases">
        <title>Deep-cultivation of Planctomycetes and their phenomic and genomic characterization uncovers novel biology.</title>
        <authorList>
            <person name="Wiegand S."/>
            <person name="Jogler M."/>
            <person name="Boedeker C."/>
            <person name="Pinto D."/>
            <person name="Vollmers J."/>
            <person name="Rivas-Marin E."/>
            <person name="Kohn T."/>
            <person name="Peeters S.H."/>
            <person name="Heuer A."/>
            <person name="Rast P."/>
            <person name="Oberbeckmann S."/>
            <person name="Bunk B."/>
            <person name="Jeske O."/>
            <person name="Meyerdierks A."/>
            <person name="Storesund J.E."/>
            <person name="Kallscheuer N."/>
            <person name="Luecker S."/>
            <person name="Lage O.M."/>
            <person name="Pohl T."/>
            <person name="Merkel B.J."/>
            <person name="Hornburger P."/>
            <person name="Mueller R.-W."/>
            <person name="Bruemmer F."/>
            <person name="Labrenz M."/>
            <person name="Spormann A.M."/>
            <person name="Op den Camp H."/>
            <person name="Overmann J."/>
            <person name="Amann R."/>
            <person name="Jetten M.S.M."/>
            <person name="Mascher T."/>
            <person name="Medema M.H."/>
            <person name="Devos D.P."/>
            <person name="Kaster A.-K."/>
            <person name="Ovreas L."/>
            <person name="Rohde M."/>
            <person name="Galperin M.Y."/>
            <person name="Jogler C."/>
        </authorList>
    </citation>
    <scope>NUCLEOTIDE SEQUENCE [LARGE SCALE GENOMIC DNA]</scope>
    <source>
        <strain evidence="3 4">UC8</strain>
    </source>
</reference>
<protein>
    <recommendedName>
        <fullName evidence="5">Thioredoxin domain-containing protein</fullName>
    </recommendedName>
</protein>
<feature type="signal peptide" evidence="2">
    <location>
        <begin position="1"/>
        <end position="37"/>
    </location>
</feature>
<feature type="region of interest" description="Disordered" evidence="1">
    <location>
        <begin position="40"/>
        <end position="95"/>
    </location>
</feature>
<gene>
    <name evidence="3" type="ORF">UC8_36940</name>
</gene>
<dbReference type="AlphaFoldDB" id="A0A5B9QRL1"/>
<dbReference type="Proteomes" id="UP000325286">
    <property type="component" value="Chromosome"/>
</dbReference>
<evidence type="ECO:0000313" key="4">
    <source>
        <dbReference type="Proteomes" id="UP000325286"/>
    </source>
</evidence>
<accession>A0A5B9QRL1</accession>
<feature type="compositionally biased region" description="Polar residues" evidence="1">
    <location>
        <begin position="42"/>
        <end position="58"/>
    </location>
</feature>
<evidence type="ECO:0008006" key="5">
    <source>
        <dbReference type="Google" id="ProtNLM"/>
    </source>
</evidence>
<dbReference type="EMBL" id="CP042914">
    <property type="protein sequence ID" value="QEG41668.1"/>
    <property type="molecule type" value="Genomic_DNA"/>
</dbReference>